<name>A0ABQ8HPM6_9ROSI</name>
<feature type="domain" description="DUF8204" evidence="2">
    <location>
        <begin position="47"/>
        <end position="138"/>
    </location>
</feature>
<evidence type="ECO:0000259" key="2">
    <source>
        <dbReference type="Pfam" id="PF26631"/>
    </source>
</evidence>
<feature type="region of interest" description="Disordered" evidence="1">
    <location>
        <begin position="1"/>
        <end position="44"/>
    </location>
</feature>
<dbReference type="PANTHER" id="PTHR34566:SF2">
    <property type="entry name" value="ALTERED INHERITANCE OF MITOCHONDRIA PROTEIN"/>
    <property type="match status" value="1"/>
</dbReference>
<dbReference type="Pfam" id="PF26631">
    <property type="entry name" value="DUF8204"/>
    <property type="match status" value="1"/>
</dbReference>
<dbReference type="Proteomes" id="UP000827721">
    <property type="component" value="Unassembled WGS sequence"/>
</dbReference>
<accession>A0ABQ8HPM6</accession>
<evidence type="ECO:0000256" key="1">
    <source>
        <dbReference type="SAM" id="MobiDB-lite"/>
    </source>
</evidence>
<comment type="caution">
    <text evidence="3">The sequence shown here is derived from an EMBL/GenBank/DDBJ whole genome shotgun (WGS) entry which is preliminary data.</text>
</comment>
<sequence length="206" mass="22343">MNTGKEVKGGADNDNNDNDNKKKQERQQSSEAVKGGGGGGGSGSIRKGKSCKGYLYYSSSLKSHNLNPRCVGLPRTLQVPNYVVGQSEVEASKDGRALLDFYYACAGYSIYANVQDVSTDNKPTRKTDLPVCVGLELLVDRKVTSSAPAPAHTCARSKEGEKVFGLKFTRNANLVASGVARNMLRVGNYVKESIDDILFPYRKRPK</sequence>
<feature type="compositionally biased region" description="Gly residues" evidence="1">
    <location>
        <begin position="34"/>
        <end position="43"/>
    </location>
</feature>
<protein>
    <recommendedName>
        <fullName evidence="2">DUF8204 domain-containing protein</fullName>
    </recommendedName>
</protein>
<proteinExistence type="predicted"/>
<dbReference type="InterPro" id="IPR058517">
    <property type="entry name" value="DUF8204"/>
</dbReference>
<reference evidence="3 4" key="1">
    <citation type="submission" date="2021-02" db="EMBL/GenBank/DDBJ databases">
        <title>Plant Genome Project.</title>
        <authorList>
            <person name="Zhang R.-G."/>
        </authorList>
    </citation>
    <scope>NUCLEOTIDE SEQUENCE [LARGE SCALE GENOMIC DNA]</scope>
    <source>
        <tissue evidence="3">Leaves</tissue>
    </source>
</reference>
<evidence type="ECO:0000313" key="3">
    <source>
        <dbReference type="EMBL" id="KAH7566312.1"/>
    </source>
</evidence>
<feature type="compositionally biased region" description="Basic and acidic residues" evidence="1">
    <location>
        <begin position="1"/>
        <end position="11"/>
    </location>
</feature>
<dbReference type="PANTHER" id="PTHR34566">
    <property type="entry name" value="ALTERED INHERITANCE OF MITOCHONDRIA PROTEIN"/>
    <property type="match status" value="1"/>
</dbReference>
<evidence type="ECO:0000313" key="4">
    <source>
        <dbReference type="Proteomes" id="UP000827721"/>
    </source>
</evidence>
<keyword evidence="4" id="KW-1185">Reference proteome</keyword>
<gene>
    <name evidence="3" type="ORF">JRO89_XS08G0136200</name>
</gene>
<dbReference type="EMBL" id="JAFEMO010000008">
    <property type="protein sequence ID" value="KAH7566312.1"/>
    <property type="molecule type" value="Genomic_DNA"/>
</dbReference>
<organism evidence="3 4">
    <name type="scientific">Xanthoceras sorbifolium</name>
    <dbReference type="NCBI Taxonomy" id="99658"/>
    <lineage>
        <taxon>Eukaryota</taxon>
        <taxon>Viridiplantae</taxon>
        <taxon>Streptophyta</taxon>
        <taxon>Embryophyta</taxon>
        <taxon>Tracheophyta</taxon>
        <taxon>Spermatophyta</taxon>
        <taxon>Magnoliopsida</taxon>
        <taxon>eudicotyledons</taxon>
        <taxon>Gunneridae</taxon>
        <taxon>Pentapetalae</taxon>
        <taxon>rosids</taxon>
        <taxon>malvids</taxon>
        <taxon>Sapindales</taxon>
        <taxon>Sapindaceae</taxon>
        <taxon>Xanthoceroideae</taxon>
        <taxon>Xanthoceras</taxon>
    </lineage>
</organism>
<feature type="compositionally biased region" description="Basic and acidic residues" evidence="1">
    <location>
        <begin position="18"/>
        <end position="28"/>
    </location>
</feature>